<dbReference type="EMBL" id="DVFJ01000034">
    <property type="protein sequence ID" value="HIQ72375.1"/>
    <property type="molecule type" value="Genomic_DNA"/>
</dbReference>
<reference evidence="1" key="1">
    <citation type="submission" date="2020-10" db="EMBL/GenBank/DDBJ databases">
        <authorList>
            <person name="Gilroy R."/>
        </authorList>
    </citation>
    <scope>NUCLEOTIDE SEQUENCE</scope>
    <source>
        <strain evidence="1">ChiSxjej2B14-6234</strain>
    </source>
</reference>
<evidence type="ECO:0000313" key="1">
    <source>
        <dbReference type="EMBL" id="HIQ72375.1"/>
    </source>
</evidence>
<gene>
    <name evidence="1" type="ORF">IAB73_09240</name>
</gene>
<sequence length="185" mass="20758">MNKDWARSLLADCIARRSPVEIFLRRSSAAPLCCVPLLMSERLALVSPYVDFYPDGYEVVRLRSISAVRAGDREAFHSHIMLHEGILDRLDTPPVSIDSFPALLTDLLAQDEPVIVSGERALLLGRITKVGKKKLRVRYIDGLGRMDAEPTRMPYDGIDSVAFGNRYLQLVVRYAQDGERTPDAE</sequence>
<dbReference type="Proteomes" id="UP000886887">
    <property type="component" value="Unassembled WGS sequence"/>
</dbReference>
<evidence type="ECO:0000313" key="2">
    <source>
        <dbReference type="Proteomes" id="UP000886887"/>
    </source>
</evidence>
<protein>
    <submittedName>
        <fullName evidence="1">Uncharacterized protein</fullName>
    </submittedName>
</protein>
<dbReference type="AlphaFoldDB" id="A0A9D0ZD33"/>
<name>A0A9D0ZD33_9FIRM</name>
<proteinExistence type="predicted"/>
<reference evidence="1" key="2">
    <citation type="journal article" date="2021" name="PeerJ">
        <title>Extensive microbial diversity within the chicken gut microbiome revealed by metagenomics and culture.</title>
        <authorList>
            <person name="Gilroy R."/>
            <person name="Ravi A."/>
            <person name="Getino M."/>
            <person name="Pursley I."/>
            <person name="Horton D.L."/>
            <person name="Alikhan N.F."/>
            <person name="Baker D."/>
            <person name="Gharbi K."/>
            <person name="Hall N."/>
            <person name="Watson M."/>
            <person name="Adriaenssens E.M."/>
            <person name="Foster-Nyarko E."/>
            <person name="Jarju S."/>
            <person name="Secka A."/>
            <person name="Antonio M."/>
            <person name="Oren A."/>
            <person name="Chaudhuri R.R."/>
            <person name="La Ragione R."/>
            <person name="Hildebrand F."/>
            <person name="Pallen M.J."/>
        </authorList>
    </citation>
    <scope>NUCLEOTIDE SEQUENCE</scope>
    <source>
        <strain evidence="1">ChiSxjej2B14-6234</strain>
    </source>
</reference>
<comment type="caution">
    <text evidence="1">The sequence shown here is derived from an EMBL/GenBank/DDBJ whole genome shotgun (WGS) entry which is preliminary data.</text>
</comment>
<accession>A0A9D0ZD33</accession>
<organism evidence="1 2">
    <name type="scientific">Candidatus Onthenecus intestinigallinarum</name>
    <dbReference type="NCBI Taxonomy" id="2840875"/>
    <lineage>
        <taxon>Bacteria</taxon>
        <taxon>Bacillati</taxon>
        <taxon>Bacillota</taxon>
        <taxon>Clostridia</taxon>
        <taxon>Eubacteriales</taxon>
        <taxon>Candidatus Onthenecus</taxon>
    </lineage>
</organism>